<gene>
    <name evidence="2" type="ORF">SMAX5B_001318</name>
</gene>
<organism evidence="2 3">
    <name type="scientific">Scophthalmus maximus</name>
    <name type="common">Turbot</name>
    <name type="synonym">Psetta maxima</name>
    <dbReference type="NCBI Taxonomy" id="52904"/>
    <lineage>
        <taxon>Eukaryota</taxon>
        <taxon>Metazoa</taxon>
        <taxon>Chordata</taxon>
        <taxon>Craniata</taxon>
        <taxon>Vertebrata</taxon>
        <taxon>Euteleostomi</taxon>
        <taxon>Actinopterygii</taxon>
        <taxon>Neopterygii</taxon>
        <taxon>Teleostei</taxon>
        <taxon>Neoteleostei</taxon>
        <taxon>Acanthomorphata</taxon>
        <taxon>Carangaria</taxon>
        <taxon>Pleuronectiformes</taxon>
        <taxon>Pleuronectoidei</taxon>
        <taxon>Scophthalmidae</taxon>
        <taxon>Scophthalmus</taxon>
    </lineage>
</organism>
<evidence type="ECO:0000256" key="1">
    <source>
        <dbReference type="SAM" id="MobiDB-lite"/>
    </source>
</evidence>
<keyword evidence="3" id="KW-1185">Reference proteome</keyword>
<evidence type="ECO:0000313" key="2">
    <source>
        <dbReference type="EMBL" id="AWP19569.1"/>
    </source>
</evidence>
<name>A0A2U9CUP7_SCOMX</name>
<proteinExistence type="predicted"/>
<reference evidence="2 3" key="1">
    <citation type="submission" date="2017-12" db="EMBL/GenBank/DDBJ databases">
        <title>Integrating genomic resources of turbot (Scophthalmus maximus) in depth evaluation of genetic and physical mapping variation across individuals.</title>
        <authorList>
            <person name="Martinez P."/>
        </authorList>
    </citation>
    <scope>NUCLEOTIDE SEQUENCE [LARGE SCALE GENOMIC DNA]</scope>
</reference>
<sequence>MESGNGHFSSVKKMDPFKGPCPHQSAPVETDESMTSSSLDLVWPPSCKQCTRQAETSNRPQNHDCEPIRGAVKAGQRRLAESCYQQESRADCSAAPEPCFTPQKHSGHMTPPRPAGVWPHGLRDQAPQYEWAHSVNHSRGFAGPSNWSKGCSVEEAECLEVPLPLMSAAEGHYPYFVPSQFPAAQRPALCKCSIIN</sequence>
<dbReference type="EMBL" id="CP026262">
    <property type="protein sequence ID" value="AWP19569.1"/>
    <property type="molecule type" value="Genomic_DNA"/>
</dbReference>
<feature type="region of interest" description="Disordered" evidence="1">
    <location>
        <begin position="1"/>
        <end position="39"/>
    </location>
</feature>
<dbReference type="AlphaFoldDB" id="A0A2U9CUP7"/>
<dbReference type="Proteomes" id="UP000246464">
    <property type="component" value="Chromosome 20"/>
</dbReference>
<protein>
    <submittedName>
        <fullName evidence="2">Putative adapter protein CIKS-like</fullName>
    </submittedName>
</protein>
<evidence type="ECO:0000313" key="3">
    <source>
        <dbReference type="Proteomes" id="UP000246464"/>
    </source>
</evidence>
<accession>A0A2U9CUP7</accession>